<proteinExistence type="predicted"/>
<evidence type="ECO:0000313" key="1">
    <source>
        <dbReference type="EMBL" id="KAJ8106376.1"/>
    </source>
</evidence>
<dbReference type="Proteomes" id="UP001153334">
    <property type="component" value="Unassembled WGS sequence"/>
</dbReference>
<keyword evidence="2" id="KW-1185">Reference proteome</keyword>
<organism evidence="1 2">
    <name type="scientific">Nemania bipapillata</name>
    <dbReference type="NCBI Taxonomy" id="110536"/>
    <lineage>
        <taxon>Eukaryota</taxon>
        <taxon>Fungi</taxon>
        <taxon>Dikarya</taxon>
        <taxon>Ascomycota</taxon>
        <taxon>Pezizomycotina</taxon>
        <taxon>Sordariomycetes</taxon>
        <taxon>Xylariomycetidae</taxon>
        <taxon>Xylariales</taxon>
        <taxon>Xylariaceae</taxon>
        <taxon>Nemania</taxon>
    </lineage>
</organism>
<sequence length="519" mass="58643">MAASNTQATSRKSGEKKATEKRVRKTPNPNQKRGQPTAAARLISSPYIKFGWHKPLSGEVKESVQRVSSMADSMYMLQIERERPIESLSLRNGIFWEQRQLANDSMISTPAVDHIDLFPEDEAVFHETLLKIGKQPLEGTGEEGFLLHYMFSKMRSREFLLLPIELDGNWVTVIARMRGKREINPSLDIGLFVDREVSDLVIVDPVPEGRESRHALVNRRLAAILAEGCIELSTGATERYIVLEDIECGEVNRWKTGLVAYAISREFLRRLKALQWRRDHCLNDNEEFLWAPFEEHYNLDAYRQSLMSACAHQTIEMSAYQVRMALEVPSDDSNYNPKSLSQIDSSLFFERDEKWEVFQSTHTFALITPEKPYMPGSPSWSPVSPRNAPPSPAFSTLSQEEEDEEMEEAEDSFLPQLVSSVGETEEPSTQSAPVAPMGEHELIPGLSLVNSPESFAACPLPPRQPPALLLREDLPSPTADADVCVKREDQATYKRPYCEDSDNEGPPEKRLKTEDLSCA</sequence>
<gene>
    <name evidence="1" type="ORF">ONZ43_g7085</name>
</gene>
<protein>
    <submittedName>
        <fullName evidence="1">Uncharacterized protein</fullName>
    </submittedName>
</protein>
<accession>A0ACC2HTU8</accession>
<comment type="caution">
    <text evidence="1">The sequence shown here is derived from an EMBL/GenBank/DDBJ whole genome shotgun (WGS) entry which is preliminary data.</text>
</comment>
<reference evidence="1" key="1">
    <citation type="submission" date="2022-11" db="EMBL/GenBank/DDBJ databases">
        <title>Genome Sequence of Nemania bipapillata.</title>
        <authorList>
            <person name="Buettner E."/>
        </authorList>
    </citation>
    <scope>NUCLEOTIDE SEQUENCE</scope>
    <source>
        <strain evidence="1">CP14</strain>
    </source>
</reference>
<dbReference type="EMBL" id="JAPESX010002860">
    <property type="protein sequence ID" value="KAJ8106376.1"/>
    <property type="molecule type" value="Genomic_DNA"/>
</dbReference>
<name>A0ACC2HTU8_9PEZI</name>
<evidence type="ECO:0000313" key="2">
    <source>
        <dbReference type="Proteomes" id="UP001153334"/>
    </source>
</evidence>